<dbReference type="STRING" id="681398.PJIAN_3134"/>
<reference evidence="3" key="1">
    <citation type="submission" date="2016-04" db="EMBL/GenBank/DDBJ databases">
        <title>Draft genome sequence of Paludibacter jiangxiensis strain NM7.</title>
        <authorList>
            <person name="Qiu Y."/>
            <person name="Matsuura N."/>
            <person name="Ohashi A."/>
            <person name="Tourlousse M.D."/>
            <person name="Sekiguchi Y."/>
        </authorList>
    </citation>
    <scope>NUCLEOTIDE SEQUENCE [LARGE SCALE GENOMIC DNA]</scope>
    <source>
        <strain evidence="3">NM7</strain>
    </source>
</reference>
<feature type="chain" id="PRO_5007824685" evidence="1">
    <location>
        <begin position="19"/>
        <end position="238"/>
    </location>
</feature>
<comment type="caution">
    <text evidence="2">The sequence shown here is derived from an EMBL/GenBank/DDBJ whole genome shotgun (WGS) entry which is preliminary data.</text>
</comment>
<gene>
    <name evidence="2" type="ORF">PJIAN_3134</name>
</gene>
<proteinExistence type="predicted"/>
<dbReference type="AlphaFoldDB" id="A0A161L7Q1"/>
<protein>
    <submittedName>
        <fullName evidence="2">Uncharacterized protein</fullName>
    </submittedName>
</protein>
<evidence type="ECO:0000313" key="3">
    <source>
        <dbReference type="Proteomes" id="UP000076586"/>
    </source>
</evidence>
<keyword evidence="1" id="KW-0732">Signal</keyword>
<dbReference type="OrthoDB" id="1494555at2"/>
<name>A0A161L7Q1_9BACT</name>
<organism evidence="2 3">
    <name type="scientific">Paludibacter jiangxiensis</name>
    <dbReference type="NCBI Taxonomy" id="681398"/>
    <lineage>
        <taxon>Bacteria</taxon>
        <taxon>Pseudomonadati</taxon>
        <taxon>Bacteroidota</taxon>
        <taxon>Bacteroidia</taxon>
        <taxon>Bacteroidales</taxon>
        <taxon>Paludibacteraceae</taxon>
        <taxon>Paludibacter</taxon>
    </lineage>
</organism>
<evidence type="ECO:0000256" key="1">
    <source>
        <dbReference type="SAM" id="SignalP"/>
    </source>
</evidence>
<dbReference type="EMBL" id="BDCR01000003">
    <property type="protein sequence ID" value="GAT62824.1"/>
    <property type="molecule type" value="Genomic_DNA"/>
</dbReference>
<sequence>MKSLLFIPLLFCAFHCFGQSSDIKINNDYFLLGTLNDYMGRDKYSEVANRVDEYYPNEKPLVSVLDSIYKNSYPDLALATSPQTGRLELRSTLLSQKINDFYDFQPSGRGTYCGKADFKTLNLDSLAKTPDFHSKYFESVYTGSVKTDIFTSDSERFSFIAGAYIRFGGKKDSLYYISISNSTSKVKVLAEQLKYLKCTNVDYVIKKDYIPCGHTVYFTPTEELRNYLETSYRKQGHL</sequence>
<evidence type="ECO:0000313" key="2">
    <source>
        <dbReference type="EMBL" id="GAT62824.1"/>
    </source>
</evidence>
<accession>A0A161L7Q1</accession>
<reference evidence="3" key="2">
    <citation type="journal article" date="2017" name="Genome Announc.">
        <title>Draft genome sequence of Paludibacter jiangxiensis NM7(T), a propionate-producing fermentative bacterium.</title>
        <authorList>
            <person name="Qiu Y.-L."/>
            <person name="Tourlousse D.M."/>
            <person name="Matsuura N."/>
            <person name="Ohashi A."/>
            <person name="Sekiguchi Y."/>
        </authorList>
    </citation>
    <scope>NUCLEOTIDE SEQUENCE [LARGE SCALE GENOMIC DNA]</scope>
    <source>
        <strain evidence="3">NM7</strain>
    </source>
</reference>
<feature type="signal peptide" evidence="1">
    <location>
        <begin position="1"/>
        <end position="18"/>
    </location>
</feature>
<dbReference type="RefSeq" id="WP_153802511.1">
    <property type="nucleotide sequence ID" value="NZ_BDCR01000003.1"/>
</dbReference>
<dbReference type="Proteomes" id="UP000076586">
    <property type="component" value="Unassembled WGS sequence"/>
</dbReference>
<keyword evidence="3" id="KW-1185">Reference proteome</keyword>